<feature type="domain" description="HTH marR-type" evidence="1">
    <location>
        <begin position="1"/>
        <end position="150"/>
    </location>
</feature>
<evidence type="ECO:0000313" key="3">
    <source>
        <dbReference type="Proteomes" id="UP000199060"/>
    </source>
</evidence>
<dbReference type="GO" id="GO:0003700">
    <property type="term" value="F:DNA-binding transcription factor activity"/>
    <property type="evidence" value="ECO:0007669"/>
    <property type="project" value="InterPro"/>
</dbReference>
<keyword evidence="3" id="KW-1185">Reference proteome</keyword>
<gene>
    <name evidence="2" type="ORF">SAMN04488104_1005139</name>
</gene>
<dbReference type="SMART" id="SM00347">
    <property type="entry name" value="HTH_MARR"/>
    <property type="match status" value="1"/>
</dbReference>
<dbReference type="Pfam" id="PF01047">
    <property type="entry name" value="MarR"/>
    <property type="match status" value="1"/>
</dbReference>
<protein>
    <submittedName>
        <fullName evidence="2">DNA-binding transcriptional regulator, MarR family</fullName>
    </submittedName>
</protein>
<proteinExistence type="predicted"/>
<evidence type="ECO:0000313" key="2">
    <source>
        <dbReference type="EMBL" id="SDC77175.1"/>
    </source>
</evidence>
<dbReference type="PANTHER" id="PTHR33164:SF101">
    <property type="entry name" value="TRANSCRIPTIONAL REPRESSOR MPRA"/>
    <property type="match status" value="1"/>
</dbReference>
<reference evidence="3" key="1">
    <citation type="submission" date="2016-10" db="EMBL/GenBank/DDBJ databases">
        <authorList>
            <person name="Varghese N."/>
            <person name="Submissions S."/>
        </authorList>
    </citation>
    <scope>NUCLEOTIDE SEQUENCE [LARGE SCALE GENOMIC DNA]</scope>
    <source>
        <strain evidence="3">DSM 23095</strain>
    </source>
</reference>
<dbReference type="InterPro" id="IPR036390">
    <property type="entry name" value="WH_DNA-bd_sf"/>
</dbReference>
<name>A0A1G6PCX7_9BACT</name>
<accession>A0A1G6PCX7</accession>
<keyword evidence="2" id="KW-0238">DNA-binding</keyword>
<dbReference type="AlphaFoldDB" id="A0A1G6PCX7"/>
<dbReference type="InterPro" id="IPR036388">
    <property type="entry name" value="WH-like_DNA-bd_sf"/>
</dbReference>
<dbReference type="GO" id="GO:0006950">
    <property type="term" value="P:response to stress"/>
    <property type="evidence" value="ECO:0007669"/>
    <property type="project" value="TreeGrafter"/>
</dbReference>
<dbReference type="InterPro" id="IPR039422">
    <property type="entry name" value="MarR/SlyA-like"/>
</dbReference>
<dbReference type="PROSITE" id="PS50995">
    <property type="entry name" value="HTH_MARR_2"/>
    <property type="match status" value="1"/>
</dbReference>
<dbReference type="GO" id="GO:0003677">
    <property type="term" value="F:DNA binding"/>
    <property type="evidence" value="ECO:0007669"/>
    <property type="project" value="UniProtKB-KW"/>
</dbReference>
<dbReference type="PANTHER" id="PTHR33164">
    <property type="entry name" value="TRANSCRIPTIONAL REGULATOR, MARR FAMILY"/>
    <property type="match status" value="1"/>
</dbReference>
<dbReference type="Gene3D" id="1.10.10.10">
    <property type="entry name" value="Winged helix-like DNA-binding domain superfamily/Winged helix DNA-binding domain"/>
    <property type="match status" value="1"/>
</dbReference>
<sequence length="150" mass="17515">MMKLEEAIKQKEFKDPYNKLVVNLLYTHSYLVTAQNSLFKPYDISPEQYNVLRILRGQQGEPLTISSIQERMLNKMSNASRLVEKLKGKELVQRVECPTDRRQVDVSITSKGMELLETLEKQVSEFNHKVIHLDENEVIRLNELLDQLRG</sequence>
<evidence type="ECO:0000259" key="1">
    <source>
        <dbReference type="PROSITE" id="PS50995"/>
    </source>
</evidence>
<organism evidence="2 3">
    <name type="scientific">Algoriphagus faecimaris</name>
    <dbReference type="NCBI Taxonomy" id="686796"/>
    <lineage>
        <taxon>Bacteria</taxon>
        <taxon>Pseudomonadati</taxon>
        <taxon>Bacteroidota</taxon>
        <taxon>Cytophagia</taxon>
        <taxon>Cytophagales</taxon>
        <taxon>Cyclobacteriaceae</taxon>
        <taxon>Algoriphagus</taxon>
    </lineage>
</organism>
<dbReference type="OrthoDB" id="763883at2"/>
<dbReference type="SUPFAM" id="SSF46785">
    <property type="entry name" value="Winged helix' DNA-binding domain"/>
    <property type="match status" value="1"/>
</dbReference>
<dbReference type="InterPro" id="IPR000835">
    <property type="entry name" value="HTH_MarR-typ"/>
</dbReference>
<dbReference type="EMBL" id="FNAC01000005">
    <property type="protein sequence ID" value="SDC77175.1"/>
    <property type="molecule type" value="Genomic_DNA"/>
</dbReference>
<dbReference type="Proteomes" id="UP000199060">
    <property type="component" value="Unassembled WGS sequence"/>
</dbReference>
<dbReference type="STRING" id="686796.SAMN04488104_1005139"/>